<dbReference type="InterPro" id="IPR012340">
    <property type="entry name" value="NA-bd_OB-fold"/>
</dbReference>
<dbReference type="Proteomes" id="UP001652503">
    <property type="component" value="Unassembled WGS sequence"/>
</dbReference>
<keyword evidence="5 9" id="KW-0067">ATP-binding</keyword>
<dbReference type="InterPro" id="IPR017871">
    <property type="entry name" value="ABC_transporter-like_CS"/>
</dbReference>
<proteinExistence type="predicted"/>
<keyword evidence="10" id="KW-1185">Reference proteome</keyword>
<dbReference type="PROSITE" id="PS50893">
    <property type="entry name" value="ABC_TRANSPORTER_2"/>
    <property type="match status" value="1"/>
</dbReference>
<evidence type="ECO:0000313" key="10">
    <source>
        <dbReference type="Proteomes" id="UP001652503"/>
    </source>
</evidence>
<dbReference type="SUPFAM" id="SSF52540">
    <property type="entry name" value="P-loop containing nucleoside triphosphate hydrolases"/>
    <property type="match status" value="1"/>
</dbReference>
<evidence type="ECO:0000256" key="1">
    <source>
        <dbReference type="ARBA" id="ARBA00022448"/>
    </source>
</evidence>
<keyword evidence="3" id="KW-0997">Cell inner membrane</keyword>
<dbReference type="SMART" id="SM00382">
    <property type="entry name" value="AAA"/>
    <property type="match status" value="1"/>
</dbReference>
<dbReference type="PROSITE" id="PS00211">
    <property type="entry name" value="ABC_TRANSPORTER_1"/>
    <property type="match status" value="1"/>
</dbReference>
<organism evidence="9 10">
    <name type="scientific">Albidovulum sediminicola</name>
    <dbReference type="NCBI Taxonomy" id="2984331"/>
    <lineage>
        <taxon>Bacteria</taxon>
        <taxon>Pseudomonadati</taxon>
        <taxon>Pseudomonadota</taxon>
        <taxon>Alphaproteobacteria</taxon>
        <taxon>Rhodobacterales</taxon>
        <taxon>Paracoccaceae</taxon>
        <taxon>Albidovulum</taxon>
    </lineage>
</organism>
<feature type="domain" description="ABC transporter" evidence="8">
    <location>
        <begin position="19"/>
        <end position="249"/>
    </location>
</feature>
<dbReference type="Pfam" id="PF00005">
    <property type="entry name" value="ABC_tran"/>
    <property type="match status" value="1"/>
</dbReference>
<evidence type="ECO:0000256" key="2">
    <source>
        <dbReference type="ARBA" id="ARBA00022475"/>
    </source>
</evidence>
<name>A0ABT2Z2G5_9RHOB</name>
<dbReference type="EMBL" id="JAOWLA010000007">
    <property type="protein sequence ID" value="MCV2864961.1"/>
    <property type="molecule type" value="Genomic_DNA"/>
</dbReference>
<dbReference type="InterPro" id="IPR027417">
    <property type="entry name" value="P-loop_NTPase"/>
</dbReference>
<dbReference type="PANTHER" id="PTHR42781">
    <property type="entry name" value="SPERMIDINE/PUTRESCINE IMPORT ATP-BINDING PROTEIN POTA"/>
    <property type="match status" value="1"/>
</dbReference>
<dbReference type="InterPro" id="IPR050093">
    <property type="entry name" value="ABC_SmlMolc_Importer"/>
</dbReference>
<dbReference type="InterPro" id="IPR013611">
    <property type="entry name" value="Transp-assoc_OB_typ2"/>
</dbReference>
<evidence type="ECO:0000259" key="8">
    <source>
        <dbReference type="PROSITE" id="PS50893"/>
    </source>
</evidence>
<accession>A0ABT2Z2G5</accession>
<dbReference type="InterPro" id="IPR017666">
    <property type="entry name" value="AminoethylPonate_ABC_PhnT2"/>
</dbReference>
<dbReference type="Gene3D" id="2.40.50.140">
    <property type="entry name" value="Nucleic acid-binding proteins"/>
    <property type="match status" value="1"/>
</dbReference>
<keyword evidence="4" id="KW-0547">Nucleotide-binding</keyword>
<dbReference type="InterPro" id="IPR008995">
    <property type="entry name" value="Mo/tungstate-bd_C_term_dom"/>
</dbReference>
<sequence length="376" mass="40519">MTEPKAEAQVTAAAEEPYLEIEGLWKAFGDFLALRDVSLTIAQGEFICFLGPSGCGKTTLLRAIAGLDPQTRGSIRQGGRDISDLPASQRDYGIVFQSYALFPNLTVERNIAFGLENTRRPRAEITARVQELLQLVGLPEQAKKYPAQLSGGQQQRIALARAIAIKPGLLLLDEPLSALDAKVRVHLRHEIKELQRKLGVTTIMVTHDQEEALSMADRIVVMNHGRIEQIGTPTEIYRDPATLFVADFIGETNRVATTFSGGSVRVGDTTLATQATGFAEGAAVTMAVRPEDVLPHAGGHAGAPLPNHLAVRIEAMEFLGSYWRTHLSSPALGATPLVANFSMNAVRRLDLSVGAGLTVELPAERVLVFARGGDNG</sequence>
<dbReference type="GO" id="GO:0005524">
    <property type="term" value="F:ATP binding"/>
    <property type="evidence" value="ECO:0007669"/>
    <property type="project" value="UniProtKB-KW"/>
</dbReference>
<protein>
    <submittedName>
        <fullName evidence="9">2-aminoethylphosphonate ABC transporter ATP-binding protein</fullName>
    </submittedName>
</protein>
<dbReference type="Gene3D" id="2.40.50.100">
    <property type="match status" value="1"/>
</dbReference>
<dbReference type="NCBIfam" id="TIGR03265">
    <property type="entry name" value="PhnT2"/>
    <property type="match status" value="1"/>
</dbReference>
<keyword evidence="7" id="KW-0472">Membrane</keyword>
<evidence type="ECO:0000256" key="4">
    <source>
        <dbReference type="ARBA" id="ARBA00022741"/>
    </source>
</evidence>
<dbReference type="Gene3D" id="3.40.50.300">
    <property type="entry name" value="P-loop containing nucleotide triphosphate hydrolases"/>
    <property type="match status" value="1"/>
</dbReference>
<keyword evidence="1" id="KW-0813">Transport</keyword>
<dbReference type="Pfam" id="PF08402">
    <property type="entry name" value="TOBE_2"/>
    <property type="match status" value="1"/>
</dbReference>
<dbReference type="SUPFAM" id="SSF50331">
    <property type="entry name" value="MOP-like"/>
    <property type="match status" value="1"/>
</dbReference>
<evidence type="ECO:0000313" key="9">
    <source>
        <dbReference type="EMBL" id="MCV2864961.1"/>
    </source>
</evidence>
<dbReference type="InterPro" id="IPR003439">
    <property type="entry name" value="ABC_transporter-like_ATP-bd"/>
</dbReference>
<comment type="caution">
    <text evidence="9">The sequence shown here is derived from an EMBL/GenBank/DDBJ whole genome shotgun (WGS) entry which is preliminary data.</text>
</comment>
<keyword evidence="2" id="KW-1003">Cell membrane</keyword>
<keyword evidence="6" id="KW-1278">Translocase</keyword>
<evidence type="ECO:0000256" key="5">
    <source>
        <dbReference type="ARBA" id="ARBA00022840"/>
    </source>
</evidence>
<evidence type="ECO:0000256" key="6">
    <source>
        <dbReference type="ARBA" id="ARBA00022967"/>
    </source>
</evidence>
<evidence type="ECO:0000256" key="7">
    <source>
        <dbReference type="ARBA" id="ARBA00023136"/>
    </source>
</evidence>
<dbReference type="InterPro" id="IPR003593">
    <property type="entry name" value="AAA+_ATPase"/>
</dbReference>
<reference evidence="9 10" key="1">
    <citation type="submission" date="2022-10" db="EMBL/GenBank/DDBJ databases">
        <title>Defluviimonas sp. nov., isolated from ocean surface water.</title>
        <authorList>
            <person name="He W."/>
            <person name="Wang L."/>
            <person name="Zhang D.-F."/>
        </authorList>
    </citation>
    <scope>NUCLEOTIDE SEQUENCE [LARGE SCALE GENOMIC DNA]</scope>
    <source>
        <strain evidence="9 10">WL0075</strain>
    </source>
</reference>
<dbReference type="PANTHER" id="PTHR42781:SF5">
    <property type="entry name" value="PUTRESCINE TRANSPORT ATP-BINDING PROTEIN POTG"/>
    <property type="match status" value="1"/>
</dbReference>
<dbReference type="RefSeq" id="WP_263721480.1">
    <property type="nucleotide sequence ID" value="NZ_JAOWLA010000007.1"/>
</dbReference>
<evidence type="ECO:0000256" key="3">
    <source>
        <dbReference type="ARBA" id="ARBA00022519"/>
    </source>
</evidence>
<gene>
    <name evidence="9" type="ORF">OE647_09450</name>
</gene>